<dbReference type="RefSeq" id="WP_175488315.1">
    <property type="nucleotide sequence ID" value="NZ_FNHP01000011.1"/>
</dbReference>
<protein>
    <submittedName>
        <fullName evidence="3">YrhK-like protein</fullName>
    </submittedName>
</protein>
<proteinExistence type="predicted"/>
<dbReference type="EMBL" id="FNHP01000011">
    <property type="protein sequence ID" value="SDM67694.1"/>
    <property type="molecule type" value="Genomic_DNA"/>
</dbReference>
<gene>
    <name evidence="3" type="ORF">SAMN05428957_11163</name>
</gene>
<keyword evidence="1" id="KW-0472">Membrane</keyword>
<feature type="domain" description="YrhK" evidence="2">
    <location>
        <begin position="24"/>
        <end position="77"/>
    </location>
</feature>
<keyword evidence="1" id="KW-0812">Transmembrane</keyword>
<feature type="transmembrane region" description="Helical" evidence="1">
    <location>
        <begin position="31"/>
        <end position="51"/>
    </location>
</feature>
<reference evidence="4" key="1">
    <citation type="submission" date="2016-10" db="EMBL/GenBank/DDBJ databases">
        <authorList>
            <person name="Varghese N."/>
            <person name="Submissions S."/>
        </authorList>
    </citation>
    <scope>NUCLEOTIDE SEQUENCE [LARGE SCALE GENOMIC DNA]</scope>
    <source>
        <strain evidence="4">EPL6</strain>
    </source>
</reference>
<dbReference type="InterPro" id="IPR025424">
    <property type="entry name" value="YrhK_domain"/>
</dbReference>
<feature type="transmembrane region" description="Helical" evidence="1">
    <location>
        <begin position="57"/>
        <end position="76"/>
    </location>
</feature>
<keyword evidence="1" id="KW-1133">Transmembrane helix</keyword>
<dbReference type="Pfam" id="PF14145">
    <property type="entry name" value="YrhK"/>
    <property type="match status" value="1"/>
</dbReference>
<evidence type="ECO:0000259" key="2">
    <source>
        <dbReference type="Pfam" id="PF14145"/>
    </source>
</evidence>
<keyword evidence="4" id="KW-1185">Reference proteome</keyword>
<evidence type="ECO:0000256" key="1">
    <source>
        <dbReference type="SAM" id="Phobius"/>
    </source>
</evidence>
<accession>A0A1G9V6A8</accession>
<organism evidence="3 4">
    <name type="scientific">Oryzisolibacter propanilivorax</name>
    <dbReference type="NCBI Taxonomy" id="1527607"/>
    <lineage>
        <taxon>Bacteria</taxon>
        <taxon>Pseudomonadati</taxon>
        <taxon>Pseudomonadota</taxon>
        <taxon>Betaproteobacteria</taxon>
        <taxon>Burkholderiales</taxon>
        <taxon>Comamonadaceae</taxon>
        <taxon>Oryzisolibacter</taxon>
    </lineage>
</organism>
<dbReference type="AlphaFoldDB" id="A0A1G9V6A8"/>
<dbReference type="Proteomes" id="UP000198552">
    <property type="component" value="Unassembled WGS sequence"/>
</dbReference>
<evidence type="ECO:0000313" key="4">
    <source>
        <dbReference type="Proteomes" id="UP000198552"/>
    </source>
</evidence>
<name>A0A1G9V6A8_9BURK</name>
<sequence>MQLGDLFSPTNRSRTQAARERFARFELLRSAVQFLAALCFLAGSVIAVLRAPHDISSWLYISGSVLFCSVPAVRLWSEVALYRMGHTDTLAERGVELSPAELARRRERQRKRQADPPS</sequence>
<evidence type="ECO:0000313" key="3">
    <source>
        <dbReference type="EMBL" id="SDM67694.1"/>
    </source>
</evidence>